<dbReference type="InterPro" id="IPR050482">
    <property type="entry name" value="Sensor_HK_TwoCompSys"/>
</dbReference>
<dbReference type="Gene3D" id="3.30.565.10">
    <property type="entry name" value="Histidine kinase-like ATPase, C-terminal domain"/>
    <property type="match status" value="1"/>
</dbReference>
<proteinExistence type="predicted"/>
<dbReference type="InterPro" id="IPR011712">
    <property type="entry name" value="Sig_transdc_His_kin_sub3_dim/P"/>
</dbReference>
<dbReference type="PANTHER" id="PTHR24421">
    <property type="entry name" value="NITRATE/NITRITE SENSOR PROTEIN NARX-RELATED"/>
    <property type="match status" value="1"/>
</dbReference>
<dbReference type="PANTHER" id="PTHR24421:SF63">
    <property type="entry name" value="SENSOR HISTIDINE KINASE DESK"/>
    <property type="match status" value="1"/>
</dbReference>
<sequence>MAHLPPAFGSLRRSAARAAVVVACALAVAEVIRLLLTDLSPHRVAMAAAVVPATALQLHRFTPSSAKPRFAAFGVLVVLVFAPVLSAREPWIALPGFVAAAALGVFAVVPGLVIATATVVASGATHLGGGPNAVVSGVVATTLAALVLYGPTWLATAADPDSARSAVAAERRRVARDLHDLLGSGLSAITVQGELANRLLPEDPLRAKECVTEVVDIARHALGDVRSLALEFRTPSVPEVFASARALLTAAQVAVRLDVDDREVPEPAATVVAKLVREGVTNVVRHSRATRCEIALRRDGRGLELDIVNDGAPACAGMPGSGVRNMTERVREIGGVLTVERLDGDLFRLRARVPLGASGGLTG</sequence>
<dbReference type="Pfam" id="PF07730">
    <property type="entry name" value="HisKA_3"/>
    <property type="match status" value="1"/>
</dbReference>
<protein>
    <submittedName>
        <fullName evidence="6">Signal transduction histidine kinase</fullName>
    </submittedName>
</protein>
<organism evidence="6 7">
    <name type="scientific">Saccharothrix violaceirubra</name>
    <dbReference type="NCBI Taxonomy" id="413306"/>
    <lineage>
        <taxon>Bacteria</taxon>
        <taxon>Bacillati</taxon>
        <taxon>Actinomycetota</taxon>
        <taxon>Actinomycetes</taxon>
        <taxon>Pseudonocardiales</taxon>
        <taxon>Pseudonocardiaceae</taxon>
        <taxon>Saccharothrix</taxon>
    </lineage>
</organism>
<dbReference type="EMBL" id="JACHJS010000001">
    <property type="protein sequence ID" value="MBB4967354.1"/>
    <property type="molecule type" value="Genomic_DNA"/>
</dbReference>
<reference evidence="6 7" key="1">
    <citation type="submission" date="2020-08" db="EMBL/GenBank/DDBJ databases">
        <title>Sequencing the genomes of 1000 actinobacteria strains.</title>
        <authorList>
            <person name="Klenk H.-P."/>
        </authorList>
    </citation>
    <scope>NUCLEOTIDE SEQUENCE [LARGE SCALE GENOMIC DNA]</scope>
    <source>
        <strain evidence="6 7">DSM 45084</strain>
    </source>
</reference>
<keyword evidence="1" id="KW-0808">Transferase</keyword>
<comment type="caution">
    <text evidence="6">The sequence shown here is derived from an EMBL/GenBank/DDBJ whole genome shotgun (WGS) entry which is preliminary data.</text>
</comment>
<evidence type="ECO:0000256" key="2">
    <source>
        <dbReference type="ARBA" id="ARBA00022777"/>
    </source>
</evidence>
<keyword evidence="4" id="KW-0472">Membrane</keyword>
<feature type="transmembrane region" description="Helical" evidence="4">
    <location>
        <begin position="70"/>
        <end position="86"/>
    </location>
</feature>
<dbReference type="InterPro" id="IPR036890">
    <property type="entry name" value="HATPase_C_sf"/>
</dbReference>
<evidence type="ECO:0000313" key="7">
    <source>
        <dbReference type="Proteomes" id="UP000542674"/>
    </source>
</evidence>
<keyword evidence="3" id="KW-0902">Two-component regulatory system</keyword>
<keyword evidence="4" id="KW-1133">Transmembrane helix</keyword>
<evidence type="ECO:0000256" key="3">
    <source>
        <dbReference type="ARBA" id="ARBA00023012"/>
    </source>
</evidence>
<evidence type="ECO:0000259" key="5">
    <source>
        <dbReference type="Pfam" id="PF07730"/>
    </source>
</evidence>
<evidence type="ECO:0000256" key="1">
    <source>
        <dbReference type="ARBA" id="ARBA00022679"/>
    </source>
</evidence>
<keyword evidence="7" id="KW-1185">Reference proteome</keyword>
<dbReference type="GO" id="GO:0046983">
    <property type="term" value="F:protein dimerization activity"/>
    <property type="evidence" value="ECO:0007669"/>
    <property type="project" value="InterPro"/>
</dbReference>
<accession>A0A7W7WXE3</accession>
<name>A0A7W7WXE3_9PSEU</name>
<dbReference type="AlphaFoldDB" id="A0A7W7WXE3"/>
<keyword evidence="2 6" id="KW-0418">Kinase</keyword>
<feature type="domain" description="Signal transduction histidine kinase subgroup 3 dimerisation and phosphoacceptor" evidence="5">
    <location>
        <begin position="170"/>
        <end position="235"/>
    </location>
</feature>
<evidence type="ECO:0000256" key="4">
    <source>
        <dbReference type="SAM" id="Phobius"/>
    </source>
</evidence>
<evidence type="ECO:0000313" key="6">
    <source>
        <dbReference type="EMBL" id="MBB4967354.1"/>
    </source>
</evidence>
<feature type="transmembrane region" description="Helical" evidence="4">
    <location>
        <begin position="92"/>
        <end position="121"/>
    </location>
</feature>
<dbReference type="Proteomes" id="UP000542674">
    <property type="component" value="Unassembled WGS sequence"/>
</dbReference>
<gene>
    <name evidence="6" type="ORF">F4559_004713</name>
</gene>
<feature type="transmembrane region" description="Helical" evidence="4">
    <location>
        <begin position="133"/>
        <end position="154"/>
    </location>
</feature>
<keyword evidence="4" id="KW-0812">Transmembrane</keyword>
<dbReference type="GO" id="GO:0000155">
    <property type="term" value="F:phosphorelay sensor kinase activity"/>
    <property type="evidence" value="ECO:0007669"/>
    <property type="project" value="InterPro"/>
</dbReference>
<dbReference type="RefSeq" id="WP_184671992.1">
    <property type="nucleotide sequence ID" value="NZ_BAABAI010000009.1"/>
</dbReference>
<feature type="transmembrane region" description="Helical" evidence="4">
    <location>
        <begin position="15"/>
        <end position="36"/>
    </location>
</feature>
<dbReference type="CDD" id="cd16917">
    <property type="entry name" value="HATPase_UhpB-NarQ-NarX-like"/>
    <property type="match status" value="1"/>
</dbReference>
<dbReference type="SUPFAM" id="SSF55874">
    <property type="entry name" value="ATPase domain of HSP90 chaperone/DNA topoisomerase II/histidine kinase"/>
    <property type="match status" value="1"/>
</dbReference>
<dbReference type="Gene3D" id="1.20.5.1930">
    <property type="match status" value="1"/>
</dbReference>
<dbReference type="GO" id="GO:0016020">
    <property type="term" value="C:membrane"/>
    <property type="evidence" value="ECO:0007669"/>
    <property type="project" value="InterPro"/>
</dbReference>